<feature type="compositionally biased region" description="Basic and acidic residues" evidence="1">
    <location>
        <begin position="462"/>
        <end position="490"/>
    </location>
</feature>
<feature type="compositionally biased region" description="Polar residues" evidence="1">
    <location>
        <begin position="1045"/>
        <end position="1054"/>
    </location>
</feature>
<dbReference type="EMBL" id="JACAZF010000003">
    <property type="protein sequence ID" value="KAF7309554.1"/>
    <property type="molecule type" value="Genomic_DNA"/>
</dbReference>
<feature type="compositionally biased region" description="Low complexity" evidence="1">
    <location>
        <begin position="1021"/>
        <end position="1032"/>
    </location>
</feature>
<evidence type="ECO:0000313" key="2">
    <source>
        <dbReference type="EMBL" id="KAF7309554.1"/>
    </source>
</evidence>
<dbReference type="GeneID" id="59342635"/>
<feature type="region of interest" description="Disordered" evidence="1">
    <location>
        <begin position="447"/>
        <end position="645"/>
    </location>
</feature>
<feature type="compositionally biased region" description="Basic and acidic residues" evidence="1">
    <location>
        <begin position="526"/>
        <end position="536"/>
    </location>
</feature>
<feature type="region of interest" description="Disordered" evidence="1">
    <location>
        <begin position="1"/>
        <end position="435"/>
    </location>
</feature>
<feature type="compositionally biased region" description="Polar residues" evidence="1">
    <location>
        <begin position="56"/>
        <end position="75"/>
    </location>
</feature>
<feature type="compositionally biased region" description="Low complexity" evidence="1">
    <location>
        <begin position="134"/>
        <end position="144"/>
    </location>
</feature>
<feature type="compositionally biased region" description="Low complexity" evidence="1">
    <location>
        <begin position="195"/>
        <end position="205"/>
    </location>
</feature>
<feature type="region of interest" description="Disordered" evidence="1">
    <location>
        <begin position="659"/>
        <end position="922"/>
    </location>
</feature>
<feature type="compositionally biased region" description="Low complexity" evidence="1">
    <location>
        <begin position="865"/>
        <end position="885"/>
    </location>
</feature>
<feature type="compositionally biased region" description="Polar residues" evidence="1">
    <location>
        <begin position="244"/>
        <end position="288"/>
    </location>
</feature>
<dbReference type="AlphaFoldDB" id="A0A8H6W8D3"/>
<keyword evidence="3" id="KW-1185">Reference proteome</keyword>
<feature type="compositionally biased region" description="Basic and acidic residues" evidence="1">
    <location>
        <begin position="499"/>
        <end position="516"/>
    </location>
</feature>
<reference evidence="2" key="1">
    <citation type="submission" date="2020-05" db="EMBL/GenBank/DDBJ databases">
        <title>Mycena genomes resolve the evolution of fungal bioluminescence.</title>
        <authorList>
            <person name="Tsai I.J."/>
        </authorList>
    </citation>
    <scope>NUCLEOTIDE SEQUENCE</scope>
    <source>
        <strain evidence="2">171206Taipei</strain>
    </source>
</reference>
<feature type="region of interest" description="Disordered" evidence="1">
    <location>
        <begin position="957"/>
        <end position="981"/>
    </location>
</feature>
<gene>
    <name evidence="2" type="ORF">MIND_00326300</name>
</gene>
<feature type="compositionally biased region" description="Basic and acidic residues" evidence="1">
    <location>
        <begin position="316"/>
        <end position="338"/>
    </location>
</feature>
<evidence type="ECO:0000256" key="1">
    <source>
        <dbReference type="SAM" id="MobiDB-lite"/>
    </source>
</evidence>
<comment type="caution">
    <text evidence="2">The sequence shown here is derived from an EMBL/GenBank/DDBJ whole genome shotgun (WGS) entry which is preliminary data.</text>
</comment>
<feature type="compositionally biased region" description="Low complexity" evidence="1">
    <location>
        <begin position="896"/>
        <end position="906"/>
    </location>
</feature>
<dbReference type="RefSeq" id="XP_037223004.1">
    <property type="nucleotide sequence ID" value="XM_037360119.1"/>
</dbReference>
<evidence type="ECO:0000313" key="3">
    <source>
        <dbReference type="Proteomes" id="UP000636479"/>
    </source>
</evidence>
<name>A0A8H6W8D3_9AGAR</name>
<feature type="compositionally biased region" description="Low complexity" evidence="1">
    <location>
        <begin position="289"/>
        <end position="303"/>
    </location>
</feature>
<feature type="region of interest" description="Disordered" evidence="1">
    <location>
        <begin position="1013"/>
        <end position="1078"/>
    </location>
</feature>
<feature type="compositionally biased region" description="Low complexity" evidence="1">
    <location>
        <begin position="30"/>
        <end position="52"/>
    </location>
</feature>
<organism evidence="2 3">
    <name type="scientific">Mycena indigotica</name>
    <dbReference type="NCBI Taxonomy" id="2126181"/>
    <lineage>
        <taxon>Eukaryota</taxon>
        <taxon>Fungi</taxon>
        <taxon>Dikarya</taxon>
        <taxon>Basidiomycota</taxon>
        <taxon>Agaricomycotina</taxon>
        <taxon>Agaricomycetes</taxon>
        <taxon>Agaricomycetidae</taxon>
        <taxon>Agaricales</taxon>
        <taxon>Marasmiineae</taxon>
        <taxon>Mycenaceae</taxon>
        <taxon>Mycena</taxon>
    </lineage>
</organism>
<sequence length="1139" mass="122801">MAAPEPPPRSQLRPPSAVISARSVTTNAPSSSRTRTVSSSKSSAATTTSTTKHLPSKNSSLSRATAASAQKQVQPSLRVRTTSSSSSKPELVVPRSRTSSIASASSNSRVPSSSVKRPPGSTNTSVGRANGRMLSEALALPESSESVEKVAESSTLTRTQPSIVTPPVTPGRALSVYAPSSAALRRAANGSENTVRSSSSSRSVSPASAIRPETFASARAVIARGRERSAARSPISPVSPESLLPQSATTSTSLSPNNTGAIGPMNPTTSAAVSGHETSIELSTLSPLGTTGSNSGSQTGSQGLRPNKASPENSDDAEKPQRSDDCERERLGVSHSRECQQLPFPHEDGPVLPSPVTTSSSSSPRAKSTSTPSNSHIPLAMQHRHRKNSDPHAKLLTAAAFRAPAQYVSQQSQRTPERGTGGLERQGSLQTPELVLDMKRLLSKPVSVARLHSDSEEGTSEQDNRRPSSDSRSIRRKHYDATGRGEDARQIDPSLVARKSGEYAKHRSVEKTEREVALALVGHHTSAPDKDKEKRPKNVLRRRSSAQRPQTTPTPNEVSPVPRILSVSRKAPPTLSLDLPLDTMQMSGSESPNGGNGPLTPAGAVVAAYKRSRETTPNYSPTSPTFERHPSSHQGQESPALGTPYYTVFGSTSGRIIAVGGPEDSWDGVPNTFPTLDGMRRAKNSVGRTLTRKVSERWSKKREDGDDDLRGRPSLQSDRRKKSTRSASRVGTEESPADDPEFPRSPIKMAHETSFTNEPRSRRSEPALGGGNKIWKLMKRISTGGLKEKYDRDSLPPMPPMPQNNVPPVPQLPPKQSLEARMAMSSDGHSQEPGALSRFMESRTSMSVTHRPSARTLPVPPPIPVSQSQPRTSTTTRSSSPLSSSDVASSKYFHKTTGSGRSSTSSYEAESAIPPLPHQPNVVIGKHILPPKELYKLESDFRSQSLDDNKNTFLFHSLTPPRRLPTPNVHTNERRLSDAPSIPEFSTAAPINAFSPRKQQLPVMDRPRVESLLTSLGPAPSRRSTSSVSERSGAYDDTFGRHNWRTSSAPSSSSHQKRLKHQQRATSIPRIPQEPLTFREMGQKSAGLTEQEKASKWEDLLERSNRAGGTIHLGNSDKLASDDISLRYSASSSQLLRDF</sequence>
<dbReference type="OrthoDB" id="3364707at2759"/>
<feature type="compositionally biased region" description="Pro residues" evidence="1">
    <location>
        <begin position="796"/>
        <end position="813"/>
    </location>
</feature>
<protein>
    <submittedName>
        <fullName evidence="2">Uncharacterized protein</fullName>
    </submittedName>
</protein>
<dbReference type="Proteomes" id="UP000636479">
    <property type="component" value="Unassembled WGS sequence"/>
</dbReference>
<feature type="compositionally biased region" description="Low complexity" evidence="1">
    <location>
        <begin position="94"/>
        <end position="121"/>
    </location>
</feature>
<feature type="compositionally biased region" description="Low complexity" evidence="1">
    <location>
        <begin position="354"/>
        <end position="373"/>
    </location>
</feature>
<proteinExistence type="predicted"/>
<feature type="compositionally biased region" description="Low complexity" evidence="1">
    <location>
        <begin position="572"/>
        <end position="593"/>
    </location>
</feature>
<accession>A0A8H6W8D3</accession>
<feature type="compositionally biased region" description="Polar residues" evidence="1">
    <location>
        <begin position="546"/>
        <end position="557"/>
    </location>
</feature>
<feature type="compositionally biased region" description="Polar residues" evidence="1">
    <location>
        <begin position="615"/>
        <end position="625"/>
    </location>
</feature>
<feature type="compositionally biased region" description="Basic and acidic residues" evidence="1">
    <location>
        <begin position="693"/>
        <end position="711"/>
    </location>
</feature>